<feature type="region of interest" description="Disordered" evidence="4">
    <location>
        <begin position="270"/>
        <end position="322"/>
    </location>
</feature>
<reference evidence="6" key="1">
    <citation type="submission" date="2021-01" db="EMBL/GenBank/DDBJ databases">
        <authorList>
            <person name="Corre E."/>
            <person name="Pelletier E."/>
            <person name="Niang G."/>
            <person name="Scheremetjew M."/>
            <person name="Finn R."/>
            <person name="Kale V."/>
            <person name="Holt S."/>
            <person name="Cochrane G."/>
            <person name="Meng A."/>
            <person name="Brown T."/>
            <person name="Cohen L."/>
        </authorList>
    </citation>
    <scope>NUCLEOTIDE SEQUENCE</scope>
    <source>
        <strain evidence="6">CCMP2058</strain>
    </source>
</reference>
<dbReference type="Pfam" id="PF16543">
    <property type="entry name" value="DFRP_C"/>
    <property type="match status" value="1"/>
</dbReference>
<dbReference type="GO" id="GO:0002181">
    <property type="term" value="P:cytoplasmic translation"/>
    <property type="evidence" value="ECO:0007669"/>
    <property type="project" value="TreeGrafter"/>
</dbReference>
<proteinExistence type="predicted"/>
<feature type="compositionally biased region" description="Acidic residues" evidence="4">
    <location>
        <begin position="270"/>
        <end position="285"/>
    </location>
</feature>
<gene>
    <name evidence="6" type="ORF">LAMO00422_LOCUS13337</name>
</gene>
<evidence type="ECO:0000256" key="4">
    <source>
        <dbReference type="SAM" id="MobiDB-lite"/>
    </source>
</evidence>
<sequence length="322" mass="37159">MAKKKGGPSSKNVNKAKDRIISDKTFGLKNKKKSKKVQRFVKTVKQQVSHKMQKKYGKGGSQGMYTFESKMEKKRREQEAKMMADITGFVPKKKKEPEKKPLEDVPPDFIQGVLELFYQKYARDKVNRIPAIMEKYKGQYHKLEAGLKKQYKDKAPDLQELYDKWKDEKKEEIDILEQAASWQGLTDQQICIQIEKKRRKLDISKCTPVTPETFKIWREKKLAEDRRIDALRQAEEDAKLKSQGKKKKVTGRALYQLDASIFKDDEEAMDEIVVAEDAPDIEEGNDQSQSKEGTNASTEKQTAAVVQDESLFLDDDDDLPDD</sequence>
<dbReference type="GO" id="GO:0008270">
    <property type="term" value="F:zinc ion binding"/>
    <property type="evidence" value="ECO:0007669"/>
    <property type="project" value="UniProtKB-KW"/>
</dbReference>
<evidence type="ECO:0000256" key="3">
    <source>
        <dbReference type="ARBA" id="ARBA00022833"/>
    </source>
</evidence>
<feature type="compositionally biased region" description="Polar residues" evidence="4">
    <location>
        <begin position="286"/>
        <end position="301"/>
    </location>
</feature>
<feature type="domain" description="ZC3H15/TMA46 family C-terminal" evidence="5">
    <location>
        <begin position="194"/>
        <end position="272"/>
    </location>
</feature>
<keyword evidence="3" id="KW-0862">Zinc</keyword>
<name>A0A7S0H3W3_9EUKA</name>
<dbReference type="EMBL" id="HBEM01019510">
    <property type="protein sequence ID" value="CAD8454396.1"/>
    <property type="molecule type" value="Transcribed_RNA"/>
</dbReference>
<keyword evidence="2" id="KW-0863">Zinc-finger</keyword>
<feature type="region of interest" description="Disordered" evidence="4">
    <location>
        <begin position="48"/>
        <end position="104"/>
    </location>
</feature>
<protein>
    <recommendedName>
        <fullName evidence="5">ZC3H15/TMA46 family C-terminal domain-containing protein</fullName>
    </recommendedName>
</protein>
<feature type="compositionally biased region" description="Acidic residues" evidence="4">
    <location>
        <begin position="311"/>
        <end position="322"/>
    </location>
</feature>
<dbReference type="GO" id="GO:0005829">
    <property type="term" value="C:cytosol"/>
    <property type="evidence" value="ECO:0007669"/>
    <property type="project" value="TreeGrafter"/>
</dbReference>
<dbReference type="PANTHER" id="PTHR12681">
    <property type="entry name" value="ZINC FINGER-CONTAINING PROTEIN P48ZNF"/>
    <property type="match status" value="1"/>
</dbReference>
<evidence type="ECO:0000313" key="6">
    <source>
        <dbReference type="EMBL" id="CAD8454396.1"/>
    </source>
</evidence>
<evidence type="ECO:0000256" key="1">
    <source>
        <dbReference type="ARBA" id="ARBA00022723"/>
    </source>
</evidence>
<feature type="compositionally biased region" description="Basic and acidic residues" evidence="4">
    <location>
        <begin position="69"/>
        <end position="82"/>
    </location>
</feature>
<evidence type="ECO:0000256" key="2">
    <source>
        <dbReference type="ARBA" id="ARBA00022771"/>
    </source>
</evidence>
<dbReference type="PANTHER" id="PTHR12681:SF0">
    <property type="entry name" value="ZINC FINGER CCCH DOMAIN-CONTAINING PROTEIN 15"/>
    <property type="match status" value="1"/>
</dbReference>
<dbReference type="Gene3D" id="6.20.400.10">
    <property type="match status" value="1"/>
</dbReference>
<dbReference type="InterPro" id="IPR032378">
    <property type="entry name" value="ZC3H15/TMA46_C"/>
</dbReference>
<feature type="region of interest" description="Disordered" evidence="4">
    <location>
        <begin position="1"/>
        <end position="20"/>
    </location>
</feature>
<organism evidence="6">
    <name type="scientific">Amorphochlora amoebiformis</name>
    <dbReference type="NCBI Taxonomy" id="1561963"/>
    <lineage>
        <taxon>Eukaryota</taxon>
        <taxon>Sar</taxon>
        <taxon>Rhizaria</taxon>
        <taxon>Cercozoa</taxon>
        <taxon>Chlorarachniophyceae</taxon>
        <taxon>Amorphochlora</taxon>
    </lineage>
</organism>
<dbReference type="AlphaFoldDB" id="A0A7S0H3W3"/>
<dbReference type="GO" id="GO:0003729">
    <property type="term" value="F:mRNA binding"/>
    <property type="evidence" value="ECO:0007669"/>
    <property type="project" value="TreeGrafter"/>
</dbReference>
<evidence type="ECO:0000259" key="5">
    <source>
        <dbReference type="Pfam" id="PF16543"/>
    </source>
</evidence>
<accession>A0A7S0H3W3</accession>
<keyword evidence="1" id="KW-0479">Metal-binding</keyword>